<dbReference type="PANTHER" id="PTHR30069:SF29">
    <property type="entry name" value="HEMOGLOBIN AND HEMOGLOBIN-HAPTOGLOBIN-BINDING PROTEIN 1-RELATED"/>
    <property type="match status" value="1"/>
</dbReference>
<dbReference type="Gene3D" id="2.40.170.20">
    <property type="entry name" value="TonB-dependent receptor, beta-barrel domain"/>
    <property type="match status" value="1"/>
</dbReference>
<dbReference type="PANTHER" id="PTHR30069">
    <property type="entry name" value="TONB-DEPENDENT OUTER MEMBRANE RECEPTOR"/>
    <property type="match status" value="1"/>
</dbReference>
<evidence type="ECO:0000256" key="12">
    <source>
        <dbReference type="SAM" id="SignalP"/>
    </source>
</evidence>
<dbReference type="InterPro" id="IPR036942">
    <property type="entry name" value="Beta-barrel_TonB_sf"/>
</dbReference>
<keyword evidence="4 10" id="KW-0812">Transmembrane</keyword>
<dbReference type="Gene3D" id="2.60.40.1120">
    <property type="entry name" value="Carboxypeptidase-like, regulatory domain"/>
    <property type="match status" value="1"/>
</dbReference>
<dbReference type="Proteomes" id="UP001597549">
    <property type="component" value="Unassembled WGS sequence"/>
</dbReference>
<evidence type="ECO:0000256" key="9">
    <source>
        <dbReference type="ARBA" id="ARBA00023237"/>
    </source>
</evidence>
<feature type="chain" id="PRO_5046244468" evidence="12">
    <location>
        <begin position="23"/>
        <end position="950"/>
    </location>
</feature>
<keyword evidence="2 10" id="KW-0813">Transport</keyword>
<accession>A0ABW5Z6F7</accession>
<dbReference type="Pfam" id="PF00593">
    <property type="entry name" value="TonB_dep_Rec_b-barrel"/>
    <property type="match status" value="1"/>
</dbReference>
<dbReference type="SUPFAM" id="SSF56935">
    <property type="entry name" value="Porins"/>
    <property type="match status" value="1"/>
</dbReference>
<comment type="subcellular location">
    <subcellularLocation>
        <location evidence="1 10">Cell outer membrane</location>
        <topology evidence="1 10">Multi-pass membrane protein</topology>
    </subcellularLocation>
</comment>
<feature type="domain" description="TonB-dependent receptor-like beta-barrel" evidence="13">
    <location>
        <begin position="402"/>
        <end position="878"/>
    </location>
</feature>
<feature type="signal peptide" evidence="12">
    <location>
        <begin position="1"/>
        <end position="22"/>
    </location>
</feature>
<dbReference type="SUPFAM" id="SSF49464">
    <property type="entry name" value="Carboxypeptidase regulatory domain-like"/>
    <property type="match status" value="1"/>
</dbReference>
<evidence type="ECO:0000256" key="1">
    <source>
        <dbReference type="ARBA" id="ARBA00004571"/>
    </source>
</evidence>
<gene>
    <name evidence="15" type="ORF">ACFSX9_06745</name>
</gene>
<keyword evidence="9 10" id="KW-0998">Cell outer membrane</keyword>
<evidence type="ECO:0000256" key="10">
    <source>
        <dbReference type="PROSITE-ProRule" id="PRU01360"/>
    </source>
</evidence>
<evidence type="ECO:0000313" key="16">
    <source>
        <dbReference type="Proteomes" id="UP001597549"/>
    </source>
</evidence>
<evidence type="ECO:0000256" key="2">
    <source>
        <dbReference type="ARBA" id="ARBA00022448"/>
    </source>
</evidence>
<organism evidence="15 16">
    <name type="scientific">Flavobacterium ardleyense</name>
    <dbReference type="NCBI Taxonomy" id="2038737"/>
    <lineage>
        <taxon>Bacteria</taxon>
        <taxon>Pseudomonadati</taxon>
        <taxon>Bacteroidota</taxon>
        <taxon>Flavobacteriia</taxon>
        <taxon>Flavobacteriales</taxon>
        <taxon>Flavobacteriaceae</taxon>
        <taxon>Flavobacterium</taxon>
    </lineage>
</organism>
<evidence type="ECO:0000256" key="8">
    <source>
        <dbReference type="ARBA" id="ARBA00023170"/>
    </source>
</evidence>
<evidence type="ECO:0000256" key="7">
    <source>
        <dbReference type="ARBA" id="ARBA00023136"/>
    </source>
</evidence>
<dbReference type="Pfam" id="PF07715">
    <property type="entry name" value="Plug"/>
    <property type="match status" value="1"/>
</dbReference>
<keyword evidence="16" id="KW-1185">Reference proteome</keyword>
<feature type="domain" description="TonB-dependent receptor plug" evidence="14">
    <location>
        <begin position="123"/>
        <end position="232"/>
    </location>
</feature>
<protein>
    <submittedName>
        <fullName evidence="15">TonB-dependent receptor</fullName>
    </submittedName>
</protein>
<evidence type="ECO:0000259" key="14">
    <source>
        <dbReference type="Pfam" id="PF07715"/>
    </source>
</evidence>
<proteinExistence type="inferred from homology"/>
<sequence length="950" mass="104673">MKIFKNVLFYGFLLLSSLTVFSQSKITGVVIDEELNQPLAGASVLVKGTTTGSVTDFDGKFEISSALKVGEIVISYLGFETKTVKFTVSGSSIDLGRVTLFPDANQLQEVVLVGQGVLDIAKDRKTPVAVSTIKAAEIQEKLGNQEFPEMLANTPSVYVTKSGGGFGDSRINIRGFDQKNIAVMINGVPVNDMENSSVYWSNWAGLSDVTSAMQVQRGLGSSKLAISSVGGTVNVVTRSADMKQGGAVSAGVANDDYLKTQVSYSTGKMKNGLSTSILFSQTRGDGYVDGTKFEGGNYFIALGYAINEKHDVQLTFTGAPQWHNQRSNAPTIAQYIKYGGGVEPNVRYNSDWGYADGKEFSMRTNYYHKPVMSLNWDFKINETTKLSSVFYGSWGRGAGTLGAGGIRGNRYDSDNLRTADGLVDIDLIQAYNSGETVLINGIPQTRTQTGGFYQNTSSTSNNATTGISKIAQINSHNWYGGVINLNKKLNDKVTIDFGVDARTYRGIHYNTLTDLMGADNFYDNSNINNPGNVVSYEYTARPHLNPFFSLDYQKEKINYNNDGLVNWYGAFTQLEYAGENLTAFVQGALSNQGYRRDDFFKYLESDPLYSTDYENLLGGNIKGGANYNIDDNHNIFANAGYYSKQPFFNAVYPNNASVLNENLTNEKIIGVELGYGFRSRTFNANVNLYRTSWNDRFIRLSTEIDDDLNIATPTVRGTAFLQGVEQIHTGVEVDFNYKPFQKLQINGMVSVGDWKYGSSVTANYQDDNNVVVTNPSGTPFTETLYIKDVKVGDAAQTTAAIGATYEILERFKIDGNYRYVDNLFASIDPTSFKNQAANDKGSLQLPGYGLLDAGISYKMLVGKDKMNSVNLRLNVNNVLDELYIAESRTNIHTKTQADFVLPVGDPNAGQPNVAAYQTYQNTQVYDGLDKSNRVYLGFGRTWNFTIRYNF</sequence>
<dbReference type="InterPro" id="IPR012910">
    <property type="entry name" value="Plug_dom"/>
</dbReference>
<evidence type="ECO:0000256" key="6">
    <source>
        <dbReference type="ARBA" id="ARBA00023077"/>
    </source>
</evidence>
<evidence type="ECO:0000259" key="13">
    <source>
        <dbReference type="Pfam" id="PF00593"/>
    </source>
</evidence>
<dbReference type="RefSeq" id="WP_379805947.1">
    <property type="nucleotide sequence ID" value="NZ_JBHUOL010000012.1"/>
</dbReference>
<dbReference type="InterPro" id="IPR000531">
    <property type="entry name" value="Beta-barrel_TonB"/>
</dbReference>
<dbReference type="Gene3D" id="2.170.130.10">
    <property type="entry name" value="TonB-dependent receptor, plug domain"/>
    <property type="match status" value="1"/>
</dbReference>
<evidence type="ECO:0000256" key="3">
    <source>
        <dbReference type="ARBA" id="ARBA00022452"/>
    </source>
</evidence>
<evidence type="ECO:0000256" key="4">
    <source>
        <dbReference type="ARBA" id="ARBA00022692"/>
    </source>
</evidence>
<keyword evidence="5 12" id="KW-0732">Signal</keyword>
<comment type="caution">
    <text evidence="15">The sequence shown here is derived from an EMBL/GenBank/DDBJ whole genome shotgun (WGS) entry which is preliminary data.</text>
</comment>
<keyword evidence="7 10" id="KW-0472">Membrane</keyword>
<dbReference type="Pfam" id="PF13715">
    <property type="entry name" value="CarbopepD_reg_2"/>
    <property type="match status" value="1"/>
</dbReference>
<dbReference type="InterPro" id="IPR037066">
    <property type="entry name" value="Plug_dom_sf"/>
</dbReference>
<keyword evidence="8 15" id="KW-0675">Receptor</keyword>
<dbReference type="InterPro" id="IPR039426">
    <property type="entry name" value="TonB-dep_rcpt-like"/>
</dbReference>
<dbReference type="PROSITE" id="PS52016">
    <property type="entry name" value="TONB_DEPENDENT_REC_3"/>
    <property type="match status" value="1"/>
</dbReference>
<evidence type="ECO:0000256" key="5">
    <source>
        <dbReference type="ARBA" id="ARBA00022729"/>
    </source>
</evidence>
<comment type="similarity">
    <text evidence="10 11">Belongs to the TonB-dependent receptor family.</text>
</comment>
<evidence type="ECO:0000256" key="11">
    <source>
        <dbReference type="RuleBase" id="RU003357"/>
    </source>
</evidence>
<dbReference type="EMBL" id="JBHUOL010000012">
    <property type="protein sequence ID" value="MFD2908429.1"/>
    <property type="molecule type" value="Genomic_DNA"/>
</dbReference>
<evidence type="ECO:0000313" key="15">
    <source>
        <dbReference type="EMBL" id="MFD2908429.1"/>
    </source>
</evidence>
<name>A0ABW5Z6F7_9FLAO</name>
<keyword evidence="3 10" id="KW-1134">Transmembrane beta strand</keyword>
<keyword evidence="6 11" id="KW-0798">TonB box</keyword>
<reference evidence="16" key="1">
    <citation type="journal article" date="2019" name="Int. J. Syst. Evol. Microbiol.">
        <title>The Global Catalogue of Microorganisms (GCM) 10K type strain sequencing project: providing services to taxonomists for standard genome sequencing and annotation.</title>
        <authorList>
            <consortium name="The Broad Institute Genomics Platform"/>
            <consortium name="The Broad Institute Genome Sequencing Center for Infectious Disease"/>
            <person name="Wu L."/>
            <person name="Ma J."/>
        </authorList>
    </citation>
    <scope>NUCLEOTIDE SEQUENCE [LARGE SCALE GENOMIC DNA]</scope>
    <source>
        <strain evidence="16">KCTC 52644</strain>
    </source>
</reference>
<dbReference type="InterPro" id="IPR008969">
    <property type="entry name" value="CarboxyPept-like_regulatory"/>
</dbReference>